<evidence type="ECO:0000256" key="3">
    <source>
        <dbReference type="ARBA" id="ARBA00022723"/>
    </source>
</evidence>
<evidence type="ECO:0000256" key="4">
    <source>
        <dbReference type="ARBA" id="ARBA00022801"/>
    </source>
</evidence>
<dbReference type="GO" id="GO:0005737">
    <property type="term" value="C:cytoplasm"/>
    <property type="evidence" value="ECO:0007669"/>
    <property type="project" value="UniProtKB-ARBA"/>
</dbReference>
<organism evidence="9 10">
    <name type="scientific">Effrenium voratum</name>
    <dbReference type="NCBI Taxonomy" id="2562239"/>
    <lineage>
        <taxon>Eukaryota</taxon>
        <taxon>Sar</taxon>
        <taxon>Alveolata</taxon>
        <taxon>Dinophyceae</taxon>
        <taxon>Suessiales</taxon>
        <taxon>Symbiodiniaceae</taxon>
        <taxon>Effrenium</taxon>
    </lineage>
</organism>
<dbReference type="FunFam" id="3.90.230.10:FF:000007">
    <property type="entry name" value="Xaa-Pro aminopeptidase P"/>
    <property type="match status" value="1"/>
</dbReference>
<accession>A0AA36JJZ2</accession>
<dbReference type="InterPro" id="IPR000587">
    <property type="entry name" value="Creatinase_N"/>
</dbReference>
<dbReference type="Gene3D" id="3.90.230.10">
    <property type="entry name" value="Creatinase/methionine aminopeptidase superfamily"/>
    <property type="match status" value="1"/>
</dbReference>
<comment type="caution">
    <text evidence="9">The sequence shown here is derived from an EMBL/GenBank/DDBJ whole genome shotgun (WGS) entry which is preliminary data.</text>
</comment>
<keyword evidence="4" id="KW-0378">Hydrolase</keyword>
<dbReference type="Proteomes" id="UP001178507">
    <property type="component" value="Unassembled WGS sequence"/>
</dbReference>
<feature type="domain" description="Peptidase M24" evidence="6">
    <location>
        <begin position="350"/>
        <end position="581"/>
    </location>
</feature>
<reference evidence="9" key="1">
    <citation type="submission" date="2023-08" db="EMBL/GenBank/DDBJ databases">
        <authorList>
            <person name="Chen Y."/>
            <person name="Shah S."/>
            <person name="Dougan E. K."/>
            <person name="Thang M."/>
            <person name="Chan C."/>
        </authorList>
    </citation>
    <scope>NUCLEOTIDE SEQUENCE</scope>
</reference>
<dbReference type="Gene3D" id="3.40.350.10">
    <property type="entry name" value="Creatinase/prolidase N-terminal domain"/>
    <property type="match status" value="2"/>
</dbReference>
<gene>
    <name evidence="9" type="ORF">EVOR1521_LOCUS28712</name>
</gene>
<dbReference type="GO" id="GO:0070006">
    <property type="term" value="F:metalloaminopeptidase activity"/>
    <property type="evidence" value="ECO:0007669"/>
    <property type="project" value="InterPro"/>
</dbReference>
<dbReference type="CDD" id="cd01085">
    <property type="entry name" value="APP"/>
    <property type="match status" value="1"/>
</dbReference>
<dbReference type="AlphaFoldDB" id="A0AA36JJZ2"/>
<dbReference type="InterPro" id="IPR033740">
    <property type="entry name" value="Pept_M24B"/>
</dbReference>
<dbReference type="InterPro" id="IPR050422">
    <property type="entry name" value="X-Pro_aminopeptidase_P"/>
</dbReference>
<dbReference type="Pfam" id="PF01321">
    <property type="entry name" value="Creatinase_N"/>
    <property type="match status" value="1"/>
</dbReference>
<evidence type="ECO:0000313" key="9">
    <source>
        <dbReference type="EMBL" id="CAJ1406860.1"/>
    </source>
</evidence>
<keyword evidence="10" id="KW-1185">Reference proteome</keyword>
<keyword evidence="5" id="KW-0464">Manganese</keyword>
<dbReference type="EMBL" id="CAUJNA010003649">
    <property type="protein sequence ID" value="CAJ1406860.1"/>
    <property type="molecule type" value="Genomic_DNA"/>
</dbReference>
<evidence type="ECO:0000259" key="8">
    <source>
        <dbReference type="Pfam" id="PF16188"/>
    </source>
</evidence>
<sequence>MATARKRRRILDLGAQFQASCPCCFRPGVPFCDSCDPKSSADRLTGLRSLLSAYNLDAYLVTSEDAHLSEYVCSADERRSFLTGFSGSAGSALVTMEKALLWTDSRYFLQAEKQLEGSEWILMKQLQANVPEMSDWVLEHLKGKTVGVDPRLVPAELAEDWRGKWGGAVALKELQVNLVDAVWTTRPEDPCNPLQIHPLDLAGETIQSKLTRVRDAIASQGAGAILLSALDQIAWLFNLRGSDIECNPVFFAYAAVLKDKAMLFLRGLDEGKPGLQAEVQEYLSQAGVAVKPYSSFFSDIALELGDQKVFLESSSSSLALKSLVRPELRVQGLSPVEDFKACKNAVEIQGLRRACKRDSVALCELLATLRRKLCDAKPGEQPVNEVDVSEMMTELRSKQPLYVGDSFPTISSSGSNSAVVHYQPERENCKTLSQTEMYLIDTGGQYKDGTTDVTRTMHFGSPTAEQKRFYTRVLQGHLCLASAVFPEGTSGLLLDAFARRFLWQDGLQFGHGTGHGIGAYLNVHEGPILIGGGSVPGDKILASERRRRALLLPFKAGHFVSDEPGCYKDGEFGIRIESDILAVPADLPYSMGAQPFLKFDYLTLVPMCRDLLDMSILSASDVQWLNEYHARVWEELKESWPEGALARAWLWEATRPIP</sequence>
<dbReference type="InterPro" id="IPR032416">
    <property type="entry name" value="Peptidase_M24_C"/>
</dbReference>
<dbReference type="SUPFAM" id="SSF53092">
    <property type="entry name" value="Creatinase/prolidase N-terminal domain"/>
    <property type="match status" value="1"/>
</dbReference>
<dbReference type="FunFam" id="3.40.350.10:FF:000003">
    <property type="entry name" value="Xaa-pro aminopeptidase P"/>
    <property type="match status" value="1"/>
</dbReference>
<evidence type="ECO:0000313" key="10">
    <source>
        <dbReference type="Proteomes" id="UP001178507"/>
    </source>
</evidence>
<proteinExistence type="inferred from homology"/>
<protein>
    <submittedName>
        <fullName evidence="9">Uncharacterized protein</fullName>
    </submittedName>
</protein>
<dbReference type="PANTHER" id="PTHR43763:SF6">
    <property type="entry name" value="XAA-PRO AMINOPEPTIDASE 1"/>
    <property type="match status" value="1"/>
</dbReference>
<dbReference type="SUPFAM" id="SSF55920">
    <property type="entry name" value="Creatinase/aminopeptidase"/>
    <property type="match status" value="1"/>
</dbReference>
<dbReference type="Pfam" id="PF16188">
    <property type="entry name" value="Peptidase_M24_C"/>
    <property type="match status" value="1"/>
</dbReference>
<evidence type="ECO:0000256" key="1">
    <source>
        <dbReference type="ARBA" id="ARBA00001936"/>
    </source>
</evidence>
<name>A0AA36JJZ2_9DINO</name>
<comment type="cofactor">
    <cofactor evidence="1">
        <name>Mn(2+)</name>
        <dbReference type="ChEBI" id="CHEBI:29035"/>
    </cofactor>
</comment>
<comment type="similarity">
    <text evidence="2">Belongs to the peptidase M24B family.</text>
</comment>
<dbReference type="GO" id="GO:0046872">
    <property type="term" value="F:metal ion binding"/>
    <property type="evidence" value="ECO:0007669"/>
    <property type="project" value="UniProtKB-KW"/>
</dbReference>
<dbReference type="InterPro" id="IPR029149">
    <property type="entry name" value="Creatin/AminoP/Spt16_N"/>
</dbReference>
<feature type="domain" description="Creatinase N-terminal" evidence="7">
    <location>
        <begin position="43"/>
        <end position="168"/>
    </location>
</feature>
<evidence type="ECO:0000259" key="7">
    <source>
        <dbReference type="Pfam" id="PF01321"/>
    </source>
</evidence>
<dbReference type="InterPro" id="IPR036005">
    <property type="entry name" value="Creatinase/aminopeptidase-like"/>
</dbReference>
<evidence type="ECO:0000259" key="6">
    <source>
        <dbReference type="Pfam" id="PF00557"/>
    </source>
</evidence>
<evidence type="ECO:0000256" key="2">
    <source>
        <dbReference type="ARBA" id="ARBA00008766"/>
    </source>
</evidence>
<dbReference type="Pfam" id="PF00557">
    <property type="entry name" value="Peptidase_M24"/>
    <property type="match status" value="1"/>
</dbReference>
<dbReference type="PANTHER" id="PTHR43763">
    <property type="entry name" value="XAA-PRO AMINOPEPTIDASE 1"/>
    <property type="match status" value="1"/>
</dbReference>
<feature type="domain" description="Peptidase M24 C-terminal" evidence="8">
    <location>
        <begin position="595"/>
        <end position="657"/>
    </location>
</feature>
<dbReference type="InterPro" id="IPR000994">
    <property type="entry name" value="Pept_M24"/>
</dbReference>
<keyword evidence="3" id="KW-0479">Metal-binding</keyword>
<dbReference type="Pfam" id="PF16189">
    <property type="entry name" value="Creatinase_N_2"/>
    <property type="match status" value="1"/>
</dbReference>
<evidence type="ECO:0000256" key="5">
    <source>
        <dbReference type="ARBA" id="ARBA00023211"/>
    </source>
</evidence>